<organism evidence="2 3">
    <name type="scientific">Wenxinia saemankumensis</name>
    <dbReference type="NCBI Taxonomy" id="1447782"/>
    <lineage>
        <taxon>Bacteria</taxon>
        <taxon>Pseudomonadati</taxon>
        <taxon>Pseudomonadota</taxon>
        <taxon>Alphaproteobacteria</taxon>
        <taxon>Rhodobacterales</taxon>
        <taxon>Roseobacteraceae</taxon>
        <taxon>Wenxinia</taxon>
    </lineage>
</organism>
<dbReference type="Proteomes" id="UP000184292">
    <property type="component" value="Unassembled WGS sequence"/>
</dbReference>
<feature type="region of interest" description="Disordered" evidence="1">
    <location>
        <begin position="85"/>
        <end position="110"/>
    </location>
</feature>
<feature type="compositionally biased region" description="Low complexity" evidence="1">
    <location>
        <begin position="91"/>
        <end position="104"/>
    </location>
</feature>
<gene>
    <name evidence="2" type="ORF">SAMN05444417_1638</name>
</gene>
<accession>A0A1M6DWF1</accession>
<dbReference type="STRING" id="1447782.SAMN05444417_1638"/>
<evidence type="ECO:0000313" key="2">
    <source>
        <dbReference type="EMBL" id="SHI77505.1"/>
    </source>
</evidence>
<evidence type="ECO:0000313" key="3">
    <source>
        <dbReference type="Proteomes" id="UP000184292"/>
    </source>
</evidence>
<dbReference type="AlphaFoldDB" id="A0A1M6DWF1"/>
<dbReference type="EMBL" id="FQYO01000003">
    <property type="protein sequence ID" value="SHI77505.1"/>
    <property type="molecule type" value="Genomic_DNA"/>
</dbReference>
<reference evidence="2 3" key="1">
    <citation type="submission" date="2016-11" db="EMBL/GenBank/DDBJ databases">
        <authorList>
            <person name="Jaros S."/>
            <person name="Januszkiewicz K."/>
            <person name="Wedrychowicz H."/>
        </authorList>
    </citation>
    <scope>NUCLEOTIDE SEQUENCE [LARGE SCALE GENOMIC DNA]</scope>
    <source>
        <strain evidence="2 3">DSM 100565</strain>
    </source>
</reference>
<protein>
    <recommendedName>
        <fullName evidence="4">STAS domain-containing protein</fullName>
    </recommendedName>
</protein>
<proteinExistence type="predicted"/>
<dbReference type="RefSeq" id="WP_073328073.1">
    <property type="nucleotide sequence ID" value="NZ_FQYO01000003.1"/>
</dbReference>
<name>A0A1M6DWF1_9RHOB</name>
<evidence type="ECO:0000256" key="1">
    <source>
        <dbReference type="SAM" id="MobiDB-lite"/>
    </source>
</evidence>
<evidence type="ECO:0008006" key="4">
    <source>
        <dbReference type="Google" id="ProtNLM"/>
    </source>
</evidence>
<sequence length="110" mass="11326">MTQYTIPAVATARAHLLAVLDGPDRRMDLSAEDELDAAGAQLIVAALRRAETEGRPLMLRMAEGSPAGRTWSALALDRLYQPVPLPGPGRPAGAAPVADDAAAGRAGGAE</sequence>
<keyword evidence="3" id="KW-1185">Reference proteome</keyword>